<keyword evidence="2" id="KW-1185">Reference proteome</keyword>
<proteinExistence type="predicted"/>
<comment type="caution">
    <text evidence="1">The sequence shown here is derived from an EMBL/GenBank/DDBJ whole genome shotgun (WGS) entry which is preliminary data.</text>
</comment>
<name>A0AAW1PZD0_9CHLO</name>
<dbReference type="EMBL" id="JALJOR010000006">
    <property type="protein sequence ID" value="KAK9815298.1"/>
    <property type="molecule type" value="Genomic_DNA"/>
</dbReference>
<organism evidence="1 2">
    <name type="scientific">[Myrmecia] bisecta</name>
    <dbReference type="NCBI Taxonomy" id="41462"/>
    <lineage>
        <taxon>Eukaryota</taxon>
        <taxon>Viridiplantae</taxon>
        <taxon>Chlorophyta</taxon>
        <taxon>core chlorophytes</taxon>
        <taxon>Trebouxiophyceae</taxon>
        <taxon>Trebouxiales</taxon>
        <taxon>Trebouxiaceae</taxon>
        <taxon>Myrmecia</taxon>
    </lineage>
</organism>
<evidence type="ECO:0000313" key="2">
    <source>
        <dbReference type="Proteomes" id="UP001489004"/>
    </source>
</evidence>
<accession>A0AAW1PZD0</accession>
<sequence length="95" mass="10299">MVQQEDSCEPPDEPISVRQALRKVLAQWQGANKSPSKPPAQNTAVTVAVAPVAAGVCAEKGSLTAVPLSEEEHSSFDEHRTMTLNLMFIQHGCHY</sequence>
<protein>
    <submittedName>
        <fullName evidence="1">Uncharacterized protein</fullName>
    </submittedName>
</protein>
<gene>
    <name evidence="1" type="ORF">WJX72_001260</name>
</gene>
<evidence type="ECO:0000313" key="1">
    <source>
        <dbReference type="EMBL" id="KAK9815298.1"/>
    </source>
</evidence>
<dbReference type="Proteomes" id="UP001489004">
    <property type="component" value="Unassembled WGS sequence"/>
</dbReference>
<dbReference type="AlphaFoldDB" id="A0AAW1PZD0"/>
<reference evidence="1 2" key="1">
    <citation type="journal article" date="2024" name="Nat. Commun.">
        <title>Phylogenomics reveals the evolutionary origins of lichenization in chlorophyte algae.</title>
        <authorList>
            <person name="Puginier C."/>
            <person name="Libourel C."/>
            <person name="Otte J."/>
            <person name="Skaloud P."/>
            <person name="Haon M."/>
            <person name="Grisel S."/>
            <person name="Petersen M."/>
            <person name="Berrin J.G."/>
            <person name="Delaux P.M."/>
            <person name="Dal Grande F."/>
            <person name="Keller J."/>
        </authorList>
    </citation>
    <scope>NUCLEOTIDE SEQUENCE [LARGE SCALE GENOMIC DNA]</scope>
    <source>
        <strain evidence="1 2">SAG 2043</strain>
    </source>
</reference>